<comment type="caution">
    <text evidence="2">The sequence shown here is derived from an EMBL/GenBank/DDBJ whole genome shotgun (WGS) entry which is preliminary data.</text>
</comment>
<dbReference type="PROSITE" id="PS00131">
    <property type="entry name" value="CARBOXYPEPT_SER_SER"/>
    <property type="match status" value="1"/>
</dbReference>
<dbReference type="EMBL" id="RHFF01000002">
    <property type="protein sequence ID" value="TGD40265.1"/>
    <property type="molecule type" value="Genomic_DNA"/>
</dbReference>
<dbReference type="Proteomes" id="UP000297736">
    <property type="component" value="Unassembled WGS sequence"/>
</dbReference>
<organism evidence="2 4">
    <name type="scientific">Brevibacterium aurantiacum</name>
    <dbReference type="NCBI Taxonomy" id="273384"/>
    <lineage>
        <taxon>Bacteria</taxon>
        <taxon>Bacillati</taxon>
        <taxon>Actinomycetota</taxon>
        <taxon>Actinomycetes</taxon>
        <taxon>Micrococcales</taxon>
        <taxon>Brevibacteriaceae</taxon>
        <taxon>Brevibacterium</taxon>
    </lineage>
</organism>
<dbReference type="Gene3D" id="3.40.50.1820">
    <property type="entry name" value="alpha/beta hydrolase"/>
    <property type="match status" value="1"/>
</dbReference>
<evidence type="ECO:0000313" key="4">
    <source>
        <dbReference type="Proteomes" id="UP000217564"/>
    </source>
</evidence>
<dbReference type="EMBL" id="NRGP01000014">
    <property type="protein sequence ID" value="PCC46390.1"/>
    <property type="molecule type" value="Genomic_DNA"/>
</dbReference>
<sequence>MTVVTLHSTEFGPADGFPVLAVHGWTPDHRLMTGCLEPVFAARAKSYRRLYPDLPGMGETPIGEVESADDILDSLNAYVDEHIGDKPFLIIGESYGGYLARALTQKRRSQVVGLALICPVGKAVWHRDRDVPPHEVLYRDDELEHLRGSEFDEVAVIQTSETFRRTQTEVVVGLNIADLPALDRIQQQWVLKEDPEDGESISVPTVIMAGRQDSSTGYRDSMALLEHYPRASFMVLDRAGHNLQIEQPELFEAITSEWLDRVEDSQLGAL</sequence>
<dbReference type="AlphaFoldDB" id="A0A2A3Z434"/>
<reference evidence="3 5" key="2">
    <citation type="submission" date="2018-10" db="EMBL/GenBank/DDBJ databases">
        <title>Brevibacterium genomes from Austrain hard cheese rinds.</title>
        <authorList>
            <person name="Anast J.M."/>
            <person name="Dzieciol M."/>
            <person name="Schultz D.L."/>
            <person name="Mann E."/>
            <person name="Wagner M."/>
            <person name="Schmitz-Esser S."/>
        </authorList>
    </citation>
    <scope>NUCLEOTIDE SEQUENCE [LARGE SCALE GENOMIC DNA]</scope>
    <source>
        <strain evidence="3 5">L261</strain>
    </source>
</reference>
<protein>
    <submittedName>
        <fullName evidence="2">2-hydroxy-6-oxo-6-phenylhexa-2,4-dienoate hydrolase</fullName>
    </submittedName>
    <submittedName>
        <fullName evidence="3">Alpha/beta hydrolase</fullName>
    </submittedName>
</protein>
<feature type="domain" description="AB hydrolase-1" evidence="1">
    <location>
        <begin position="19"/>
        <end position="252"/>
    </location>
</feature>
<dbReference type="InterPro" id="IPR018202">
    <property type="entry name" value="Ser_caboxypep_ser_AS"/>
</dbReference>
<evidence type="ECO:0000259" key="1">
    <source>
        <dbReference type="Pfam" id="PF12697"/>
    </source>
</evidence>
<evidence type="ECO:0000313" key="2">
    <source>
        <dbReference type="EMBL" id="PCC46390.1"/>
    </source>
</evidence>
<dbReference type="InterPro" id="IPR050266">
    <property type="entry name" value="AB_hydrolase_sf"/>
</dbReference>
<evidence type="ECO:0000313" key="3">
    <source>
        <dbReference type="EMBL" id="TGD40265.1"/>
    </source>
</evidence>
<reference evidence="2 4" key="1">
    <citation type="journal article" date="2017" name="Elife">
        <title>Extensive horizontal gene transfer in cheese-associated bacteria.</title>
        <authorList>
            <person name="Bonham K.S."/>
            <person name="Wolfe B.E."/>
            <person name="Dutton R.J."/>
        </authorList>
    </citation>
    <scope>NUCLEOTIDE SEQUENCE [LARGE SCALE GENOMIC DNA]</scope>
    <source>
        <strain evidence="2 4">947_7</strain>
    </source>
</reference>
<dbReference type="RefSeq" id="WP_096162168.1">
    <property type="nucleotide sequence ID" value="NZ_JABUXY010000002.1"/>
</dbReference>
<gene>
    <name evidence="2" type="ORF">CIK64_09955</name>
    <name evidence="3" type="ORF">EB834_03425</name>
</gene>
<dbReference type="Pfam" id="PF12697">
    <property type="entry name" value="Abhydrolase_6"/>
    <property type="match status" value="1"/>
</dbReference>
<dbReference type="PRINTS" id="PR00111">
    <property type="entry name" value="ABHYDROLASE"/>
</dbReference>
<dbReference type="SUPFAM" id="SSF53474">
    <property type="entry name" value="alpha/beta-Hydrolases"/>
    <property type="match status" value="1"/>
</dbReference>
<keyword evidence="2" id="KW-0378">Hydrolase</keyword>
<dbReference type="PANTHER" id="PTHR43798">
    <property type="entry name" value="MONOACYLGLYCEROL LIPASE"/>
    <property type="match status" value="1"/>
</dbReference>
<name>A0A2A3Z434_BREAU</name>
<dbReference type="InterPro" id="IPR000073">
    <property type="entry name" value="AB_hydrolase_1"/>
</dbReference>
<dbReference type="PANTHER" id="PTHR43798:SF6">
    <property type="entry name" value="HYDROLASE, PUTATIVE (AFU_ORTHOLOGUE AFUA_4G13070)-RELATED"/>
    <property type="match status" value="1"/>
</dbReference>
<dbReference type="GO" id="GO:0004185">
    <property type="term" value="F:serine-type carboxypeptidase activity"/>
    <property type="evidence" value="ECO:0007669"/>
    <property type="project" value="InterPro"/>
</dbReference>
<proteinExistence type="predicted"/>
<dbReference type="Proteomes" id="UP000217564">
    <property type="component" value="Unassembled WGS sequence"/>
</dbReference>
<accession>A0A2A3Z434</accession>
<dbReference type="InterPro" id="IPR029058">
    <property type="entry name" value="AB_hydrolase_fold"/>
</dbReference>
<evidence type="ECO:0000313" key="5">
    <source>
        <dbReference type="Proteomes" id="UP000297736"/>
    </source>
</evidence>